<evidence type="ECO:0000313" key="11">
    <source>
        <dbReference type="EMBL" id="KGE73182.1"/>
    </source>
</evidence>
<comment type="similarity">
    <text evidence="3 7">Belongs to the prokaryotic/mitochondrial release factor family.</text>
</comment>
<dbReference type="PANTHER" id="PTHR43804:SF7">
    <property type="entry name" value="LD18447P"/>
    <property type="match status" value="1"/>
</dbReference>
<proteinExistence type="inferred from homology"/>
<reference evidence="11 12" key="1">
    <citation type="submission" date="2014-05" db="EMBL/GenBank/DDBJ databases">
        <title>De novo Genome Sequence of Spirocheata sp.</title>
        <authorList>
            <person name="Shivani Y."/>
            <person name="Subhash Y."/>
            <person name="Tushar L."/>
            <person name="Sasikala C."/>
            <person name="Ramana C.V."/>
        </authorList>
    </citation>
    <scope>NUCLEOTIDE SEQUENCE [LARGE SCALE GENOMIC DNA]</scope>
    <source>
        <strain evidence="11 12">JC230</strain>
    </source>
</reference>
<evidence type="ECO:0000256" key="2">
    <source>
        <dbReference type="ARBA" id="ARBA00004496"/>
    </source>
</evidence>
<dbReference type="Proteomes" id="UP000029692">
    <property type="component" value="Unassembled WGS sequence"/>
</dbReference>
<dbReference type="STRING" id="1480694.DC28_05255"/>
<evidence type="ECO:0000256" key="5">
    <source>
        <dbReference type="ARBA" id="ARBA00022490"/>
    </source>
</evidence>
<dbReference type="InterPro" id="IPR050057">
    <property type="entry name" value="Prokaryotic/Mito_RF"/>
</dbReference>
<keyword evidence="6 7" id="KW-0648">Protein biosynthesis</keyword>
<evidence type="ECO:0000313" key="12">
    <source>
        <dbReference type="Proteomes" id="UP000029692"/>
    </source>
</evidence>
<dbReference type="InterPro" id="IPR004373">
    <property type="entry name" value="RF-1"/>
</dbReference>
<feature type="coiled-coil region" evidence="9">
    <location>
        <begin position="58"/>
        <end position="93"/>
    </location>
</feature>
<dbReference type="SMART" id="SM00937">
    <property type="entry name" value="PCRF"/>
    <property type="match status" value="1"/>
</dbReference>
<dbReference type="Pfam" id="PF00472">
    <property type="entry name" value="RF-1"/>
    <property type="match status" value="1"/>
</dbReference>
<dbReference type="GO" id="GO:0005829">
    <property type="term" value="C:cytosol"/>
    <property type="evidence" value="ECO:0007669"/>
    <property type="project" value="UniProtKB-ARBA"/>
</dbReference>
<dbReference type="PROSITE" id="PS00745">
    <property type="entry name" value="RF_PROK_I"/>
    <property type="match status" value="1"/>
</dbReference>
<evidence type="ECO:0000259" key="10">
    <source>
        <dbReference type="PROSITE" id="PS00745"/>
    </source>
</evidence>
<dbReference type="OrthoDB" id="9806673at2"/>
<dbReference type="FunFam" id="3.30.160.20:FF:000004">
    <property type="entry name" value="Peptide chain release factor 1"/>
    <property type="match status" value="1"/>
</dbReference>
<protein>
    <recommendedName>
        <fullName evidence="7 8">Peptide chain release factor 1</fullName>
        <shortName evidence="7">RF-1</shortName>
    </recommendedName>
</protein>
<dbReference type="Gene3D" id="6.10.140.1950">
    <property type="match status" value="1"/>
</dbReference>
<dbReference type="NCBIfam" id="TIGR00019">
    <property type="entry name" value="prfA"/>
    <property type="match status" value="1"/>
</dbReference>
<keyword evidence="9" id="KW-0175">Coiled coil</keyword>
<dbReference type="AlphaFoldDB" id="A0A098R377"/>
<dbReference type="Gene3D" id="3.30.160.20">
    <property type="match status" value="1"/>
</dbReference>
<dbReference type="FunFam" id="3.30.70.1660:FF:000002">
    <property type="entry name" value="Peptide chain release factor 1"/>
    <property type="match status" value="1"/>
</dbReference>
<evidence type="ECO:0000256" key="3">
    <source>
        <dbReference type="ARBA" id="ARBA00010835"/>
    </source>
</evidence>
<dbReference type="NCBIfam" id="NF001859">
    <property type="entry name" value="PRK00591.1"/>
    <property type="match status" value="1"/>
</dbReference>
<dbReference type="HAMAP" id="MF_00093">
    <property type="entry name" value="Rel_fac_1"/>
    <property type="match status" value="1"/>
</dbReference>
<keyword evidence="4 7" id="KW-0488">Methylation</keyword>
<dbReference type="PANTHER" id="PTHR43804">
    <property type="entry name" value="LD18447P"/>
    <property type="match status" value="1"/>
</dbReference>
<dbReference type="InterPro" id="IPR005139">
    <property type="entry name" value="PCRF"/>
</dbReference>
<evidence type="ECO:0000256" key="9">
    <source>
        <dbReference type="SAM" id="Coils"/>
    </source>
</evidence>
<keyword evidence="5 7" id="KW-0963">Cytoplasm</keyword>
<name>A0A098R377_9SPIO</name>
<feature type="domain" description="Prokaryotic-type class I peptide chain release factors" evidence="10">
    <location>
        <begin position="225"/>
        <end position="241"/>
    </location>
</feature>
<dbReference type="FunFam" id="3.30.70.1660:FF:000004">
    <property type="entry name" value="Peptide chain release factor 1"/>
    <property type="match status" value="1"/>
</dbReference>
<dbReference type="RefSeq" id="WP_037546534.1">
    <property type="nucleotide sequence ID" value="NZ_JNUP01000045.1"/>
</dbReference>
<gene>
    <name evidence="7" type="primary">prfA</name>
    <name evidence="11" type="ORF">DC28_05255</name>
</gene>
<sequence>MIEKLETMAGRFKALEEKMMDPDLPKDPKRYKEVMMEHNHLSEIVEAYTAYKEVLQGIEDARVMLQEQDSELREMAREELDGLEGKKEGLEADLRLLLIPKDPLDGKNAIMEIRAGTGGDEASLFAGDLYRMYSRYAETMSWKIEVMTAHETEVGGLKEIILSISGKDVFGTLKYESGGHRVQRVPTTESGGRIHTSACTVAVLPEAEETDIAIEEKDLRIDVFRSSGPGGQSVNTTDSAVRVTHIPTGLVVSCQDEKSQHKNKAKALRVLKARLYELEESKRQAELSAQRKSMIGSGDRSERIRTYNFPQNRLTDHRINLTLYRLDQIMQGDLSEIIETLRMTDREEALQSQEG</sequence>
<evidence type="ECO:0000256" key="7">
    <source>
        <dbReference type="HAMAP-Rule" id="MF_00093"/>
    </source>
</evidence>
<dbReference type="InterPro" id="IPR045853">
    <property type="entry name" value="Pep_chain_release_fac_I_sf"/>
</dbReference>
<evidence type="ECO:0000256" key="4">
    <source>
        <dbReference type="ARBA" id="ARBA00022481"/>
    </source>
</evidence>
<feature type="modified residue" description="N5-methylglutamine" evidence="7">
    <location>
        <position position="232"/>
    </location>
</feature>
<dbReference type="Pfam" id="PF03462">
    <property type="entry name" value="PCRF"/>
    <property type="match status" value="1"/>
</dbReference>
<keyword evidence="12" id="KW-1185">Reference proteome</keyword>
<comment type="caution">
    <text evidence="11">The sequence shown here is derived from an EMBL/GenBank/DDBJ whole genome shotgun (WGS) entry which is preliminary data.</text>
</comment>
<comment type="subcellular location">
    <subcellularLocation>
        <location evidence="2 7">Cytoplasm</location>
    </subcellularLocation>
</comment>
<dbReference type="EMBL" id="JNUP01000045">
    <property type="protein sequence ID" value="KGE73182.1"/>
    <property type="molecule type" value="Genomic_DNA"/>
</dbReference>
<evidence type="ECO:0000256" key="8">
    <source>
        <dbReference type="NCBIfam" id="TIGR00019"/>
    </source>
</evidence>
<comment type="function">
    <text evidence="1 7">Peptide chain release factor 1 directs the termination of translation in response to the peptide chain termination codons UAG and UAA.</text>
</comment>
<dbReference type="InterPro" id="IPR000352">
    <property type="entry name" value="Pep_chain_release_fac_I"/>
</dbReference>
<evidence type="ECO:0000256" key="6">
    <source>
        <dbReference type="ARBA" id="ARBA00022917"/>
    </source>
</evidence>
<evidence type="ECO:0000256" key="1">
    <source>
        <dbReference type="ARBA" id="ARBA00002986"/>
    </source>
</evidence>
<dbReference type="eggNOG" id="COG0216">
    <property type="taxonomic scope" value="Bacteria"/>
</dbReference>
<organism evidence="11 12">
    <name type="scientific">Spirochaeta lutea</name>
    <dbReference type="NCBI Taxonomy" id="1480694"/>
    <lineage>
        <taxon>Bacteria</taxon>
        <taxon>Pseudomonadati</taxon>
        <taxon>Spirochaetota</taxon>
        <taxon>Spirochaetia</taxon>
        <taxon>Spirochaetales</taxon>
        <taxon>Spirochaetaceae</taxon>
        <taxon>Spirochaeta</taxon>
    </lineage>
</organism>
<accession>A0A098R377</accession>
<dbReference type="SUPFAM" id="SSF75620">
    <property type="entry name" value="Release factor"/>
    <property type="match status" value="1"/>
</dbReference>
<dbReference type="GO" id="GO:0016149">
    <property type="term" value="F:translation release factor activity, codon specific"/>
    <property type="evidence" value="ECO:0007669"/>
    <property type="project" value="UniProtKB-UniRule"/>
</dbReference>
<comment type="PTM">
    <text evidence="7">Methylated by PrmC. Methylation increases the termination efficiency of RF1.</text>
</comment>
<dbReference type="Gene3D" id="3.30.70.1660">
    <property type="match status" value="2"/>
</dbReference>